<keyword evidence="7" id="KW-1185">Reference proteome</keyword>
<feature type="short sequence motif" description="DGA/G" evidence="4">
    <location>
        <begin position="242"/>
        <end position="244"/>
    </location>
</feature>
<evidence type="ECO:0000256" key="4">
    <source>
        <dbReference type="PROSITE-ProRule" id="PRU01161"/>
    </source>
</evidence>
<dbReference type="STRING" id="1137993.SAMN05660209_03480"/>
<gene>
    <name evidence="6" type="ORF">SAMN05660209_03480</name>
</gene>
<protein>
    <submittedName>
        <fullName evidence="6">NTE family protein</fullName>
    </submittedName>
</protein>
<dbReference type="SUPFAM" id="SSF52151">
    <property type="entry name" value="FabD/lysophospholipase-like"/>
    <property type="match status" value="1"/>
</dbReference>
<dbReference type="Gene3D" id="3.40.1090.10">
    <property type="entry name" value="Cytosolic phospholipase A2 catalytic domain"/>
    <property type="match status" value="2"/>
</dbReference>
<evidence type="ECO:0000256" key="2">
    <source>
        <dbReference type="ARBA" id="ARBA00022963"/>
    </source>
</evidence>
<dbReference type="GO" id="GO:0016042">
    <property type="term" value="P:lipid catabolic process"/>
    <property type="evidence" value="ECO:0007669"/>
    <property type="project" value="UniProtKB-UniRule"/>
</dbReference>
<evidence type="ECO:0000313" key="6">
    <source>
        <dbReference type="EMBL" id="SDY69616.1"/>
    </source>
</evidence>
<keyword evidence="1 4" id="KW-0378">Hydrolase</keyword>
<feature type="active site" description="Proton acceptor" evidence="4">
    <location>
        <position position="242"/>
    </location>
</feature>
<feature type="domain" description="PNPLA" evidence="5">
    <location>
        <begin position="41"/>
        <end position="255"/>
    </location>
</feature>
<dbReference type="PANTHER" id="PTHR14226:SF29">
    <property type="entry name" value="NEUROPATHY TARGET ESTERASE SWS"/>
    <property type="match status" value="1"/>
</dbReference>
<dbReference type="InterPro" id="IPR016035">
    <property type="entry name" value="Acyl_Trfase/lysoPLipase"/>
</dbReference>
<dbReference type="InterPro" id="IPR050301">
    <property type="entry name" value="NTE"/>
</dbReference>
<dbReference type="Pfam" id="PF01734">
    <property type="entry name" value="Patatin"/>
    <property type="match status" value="1"/>
</dbReference>
<proteinExistence type="predicted"/>
<reference evidence="7" key="1">
    <citation type="submission" date="2016-10" db="EMBL/GenBank/DDBJ databases">
        <authorList>
            <person name="Varghese N."/>
            <person name="Submissions S."/>
        </authorList>
    </citation>
    <scope>NUCLEOTIDE SEQUENCE [LARGE SCALE GENOMIC DNA]</scope>
    <source>
        <strain evidence="7">DSM 45422</strain>
    </source>
</reference>
<dbReference type="InterPro" id="IPR002641">
    <property type="entry name" value="PNPLA_dom"/>
</dbReference>
<sequence length="360" mass="37791">MVGGGGSDAASTDRHVHCGGRGAPCRSGAWHAHCVTRVGVVLGGGGVVGQAYHSGVLAVLEHDFGLDARTVDVIVGTSAGSITGTLLRLGVSAEDLAAWTVKAPLSDEGDVLRHVAGTPVPELAPFNPLHVLRRPLRLPGRHMVQRALTRPWRFRPLAAGMALLAPGRHDVAEQLAALRELEGPGWPEPDLWICAVRRRDGRRVVFGRPGAPDVPVHQAVAASCAVPGYFAPVEIGGHQYVDGGVHSPTNAAVLRGRRLDLVVVISPMSGPAGWLPDVYAASRRHAARLLRHEVGALRRAGVRTVVFAPGAAEQRAMGNDMMSRHDLGGVIQQSFLAAGAYAATPEVAGLIRAAVDRRSG</sequence>
<comment type="caution">
    <text evidence="4">Lacks conserved residue(s) required for the propagation of feature annotation.</text>
</comment>
<dbReference type="Proteomes" id="UP000198921">
    <property type="component" value="Unassembled WGS sequence"/>
</dbReference>
<feature type="short sequence motif" description="GXSXG" evidence="4">
    <location>
        <begin position="76"/>
        <end position="80"/>
    </location>
</feature>
<name>A0A1H3LZ64_9ACTN</name>
<feature type="active site" description="Nucleophile" evidence="4">
    <location>
        <position position="78"/>
    </location>
</feature>
<keyword evidence="2 4" id="KW-0442">Lipid degradation</keyword>
<dbReference type="EMBL" id="FNOT01000010">
    <property type="protein sequence ID" value="SDY69616.1"/>
    <property type="molecule type" value="Genomic_DNA"/>
</dbReference>
<evidence type="ECO:0000256" key="1">
    <source>
        <dbReference type="ARBA" id="ARBA00022801"/>
    </source>
</evidence>
<organism evidence="6 7">
    <name type="scientific">Geodermatophilus africanus</name>
    <dbReference type="NCBI Taxonomy" id="1137993"/>
    <lineage>
        <taxon>Bacteria</taxon>
        <taxon>Bacillati</taxon>
        <taxon>Actinomycetota</taxon>
        <taxon>Actinomycetes</taxon>
        <taxon>Geodermatophilales</taxon>
        <taxon>Geodermatophilaceae</taxon>
        <taxon>Geodermatophilus</taxon>
    </lineage>
</organism>
<dbReference type="PANTHER" id="PTHR14226">
    <property type="entry name" value="NEUROPATHY TARGET ESTERASE/SWISS CHEESE D.MELANOGASTER"/>
    <property type="match status" value="1"/>
</dbReference>
<accession>A0A1H3LZ64</accession>
<evidence type="ECO:0000259" key="5">
    <source>
        <dbReference type="PROSITE" id="PS51635"/>
    </source>
</evidence>
<dbReference type="GO" id="GO:0016787">
    <property type="term" value="F:hydrolase activity"/>
    <property type="evidence" value="ECO:0007669"/>
    <property type="project" value="UniProtKB-UniRule"/>
</dbReference>
<keyword evidence="3 4" id="KW-0443">Lipid metabolism</keyword>
<evidence type="ECO:0000256" key="3">
    <source>
        <dbReference type="ARBA" id="ARBA00023098"/>
    </source>
</evidence>
<evidence type="ECO:0000313" key="7">
    <source>
        <dbReference type="Proteomes" id="UP000198921"/>
    </source>
</evidence>
<dbReference type="AlphaFoldDB" id="A0A1H3LZ64"/>
<dbReference type="PROSITE" id="PS51635">
    <property type="entry name" value="PNPLA"/>
    <property type="match status" value="1"/>
</dbReference>